<dbReference type="InterPro" id="IPR000531">
    <property type="entry name" value="Beta-barrel_TonB"/>
</dbReference>
<evidence type="ECO:0000256" key="8">
    <source>
        <dbReference type="ARBA" id="ARBA00023077"/>
    </source>
</evidence>
<feature type="chain" id="PRO_5038856342" evidence="14">
    <location>
        <begin position="24"/>
        <end position="780"/>
    </location>
</feature>
<sequence length="780" mass="84966">MSEHTFLTTSLSLAVGLALSAGAAAQTDPPTRKGAAARMMEEVTVTARKRSEAEKVQDVPIAITALGADQIDAMYVKDMTDLGFTMPSVQTDESGTLPGVQNFTIRGQGINSSIPSVDPTVGVFIDGVFMGVSHGVIMDMFDVESIEMLRGPQGLLFGRNVTGGAVVMRTARPDGEFGFKARTRVSTGLEKNVALSVQGGLTDTLAGKLTLYYNDDEGYWKNTTDTRQTDQFWGPDGLGLVDFDNSDPRFRSKPADGGDTGARTTEFARGTLVWNPTETLDLTLITEFGNMDGDGPVWTTRESLNNGTLDSDETAQDENGYSDVDWKQATLEMNWNIGNGTLTNILGYRDLNSDARTDIDALSAPLFNVPGLTEQDQISNELRYAFTSDNDKWDVTTGLYYFQQDIKYREQRWGGLGILLGAQLPVINTVNLGGDMDHETWGLFGSVDYRITDRLTLTAGLRYTKEEKDAAVINADPNAGGSPCQDPTFSSCVFDSLSDTWENWTPKLGANWMMTEDTMLYASYTKGFRSGGVNFRNALPSIVDPGPTNEEEQDAFEIGFKSDLIDGRLRLNGAAYYVMVSDMQRELNVGASEIPLIGATGVLVWQATVNAGDVDIAGAELEAVALLTENFSINASVGYVDSEYDSYTDQVINAEARIFTETGQNVTLVGEDLPRLSPWTASLGATYDLDLDNLGLLTFRGSYSYRDPAAYNDSNTLIYESKRMVNASVQWSSPQSAWTVSAYGKNLNDEVRWGSLNGLIETSGGATKGRTYGIEATYNY</sequence>
<keyword evidence="3 11" id="KW-1134">Transmembrane beta strand</keyword>
<dbReference type="EMBL" id="JAAONZ010000038">
    <property type="protein sequence ID" value="NHO68546.1"/>
    <property type="molecule type" value="Genomic_DNA"/>
</dbReference>
<keyword evidence="8 12" id="KW-0798">TonB box</keyword>
<dbReference type="InterPro" id="IPR012910">
    <property type="entry name" value="Plug_dom"/>
</dbReference>
<feature type="region of interest" description="Disordered" evidence="13">
    <location>
        <begin position="244"/>
        <end position="263"/>
    </location>
</feature>
<evidence type="ECO:0000256" key="14">
    <source>
        <dbReference type="SAM" id="SignalP"/>
    </source>
</evidence>
<evidence type="ECO:0000256" key="2">
    <source>
        <dbReference type="ARBA" id="ARBA00022448"/>
    </source>
</evidence>
<dbReference type="PANTHER" id="PTHR32552">
    <property type="entry name" value="FERRICHROME IRON RECEPTOR-RELATED"/>
    <property type="match status" value="1"/>
</dbReference>
<dbReference type="SUPFAM" id="SSF56935">
    <property type="entry name" value="Porins"/>
    <property type="match status" value="1"/>
</dbReference>
<evidence type="ECO:0000256" key="3">
    <source>
        <dbReference type="ARBA" id="ARBA00022452"/>
    </source>
</evidence>
<feature type="domain" description="TonB-dependent receptor-like beta-barrel" evidence="15">
    <location>
        <begin position="294"/>
        <end position="747"/>
    </location>
</feature>
<keyword evidence="6" id="KW-0408">Iron</keyword>
<feature type="signal peptide" evidence="14">
    <location>
        <begin position="1"/>
        <end position="23"/>
    </location>
</feature>
<feature type="compositionally biased region" description="Basic and acidic residues" evidence="13">
    <location>
        <begin position="246"/>
        <end position="256"/>
    </location>
</feature>
<evidence type="ECO:0000256" key="9">
    <source>
        <dbReference type="ARBA" id="ARBA00023136"/>
    </source>
</evidence>
<dbReference type="RefSeq" id="WP_167192511.1">
    <property type="nucleotide sequence ID" value="NZ_JAAONZ010000038.1"/>
</dbReference>
<evidence type="ECO:0000259" key="16">
    <source>
        <dbReference type="Pfam" id="PF07715"/>
    </source>
</evidence>
<evidence type="ECO:0000256" key="10">
    <source>
        <dbReference type="ARBA" id="ARBA00023237"/>
    </source>
</evidence>
<comment type="subcellular location">
    <subcellularLocation>
        <location evidence="1 11">Cell outer membrane</location>
        <topology evidence="1 11">Multi-pass membrane protein</topology>
    </subcellularLocation>
</comment>
<keyword evidence="10 11" id="KW-0998">Cell outer membrane</keyword>
<dbReference type="Proteomes" id="UP000787472">
    <property type="component" value="Unassembled WGS sequence"/>
</dbReference>
<keyword evidence="2 11" id="KW-0813">Transport</keyword>
<dbReference type="GO" id="GO:0006826">
    <property type="term" value="P:iron ion transport"/>
    <property type="evidence" value="ECO:0007669"/>
    <property type="project" value="UniProtKB-KW"/>
</dbReference>
<dbReference type="Gene3D" id="2.40.170.20">
    <property type="entry name" value="TonB-dependent receptor, beta-barrel domain"/>
    <property type="match status" value="1"/>
</dbReference>
<dbReference type="AlphaFoldDB" id="A0A9E5MQH1"/>
<dbReference type="GO" id="GO:0009279">
    <property type="term" value="C:cell outer membrane"/>
    <property type="evidence" value="ECO:0007669"/>
    <property type="project" value="UniProtKB-SubCell"/>
</dbReference>
<gene>
    <name evidence="17" type="ORF">G8770_23585</name>
</gene>
<evidence type="ECO:0000256" key="1">
    <source>
        <dbReference type="ARBA" id="ARBA00004571"/>
    </source>
</evidence>
<keyword evidence="4" id="KW-0410">Iron transport</keyword>
<keyword evidence="17" id="KW-0675">Receptor</keyword>
<evidence type="ECO:0000256" key="5">
    <source>
        <dbReference type="ARBA" id="ARBA00022692"/>
    </source>
</evidence>
<organism evidence="17 18">
    <name type="scientific">Pseudomaricurvus hydrocarbonicus</name>
    <dbReference type="NCBI Taxonomy" id="1470433"/>
    <lineage>
        <taxon>Bacteria</taxon>
        <taxon>Pseudomonadati</taxon>
        <taxon>Pseudomonadota</taxon>
        <taxon>Gammaproteobacteria</taxon>
        <taxon>Cellvibrionales</taxon>
        <taxon>Cellvibrionaceae</taxon>
        <taxon>Pseudomaricurvus</taxon>
    </lineage>
</organism>
<reference evidence="17" key="1">
    <citation type="submission" date="2020-03" db="EMBL/GenBank/DDBJ databases">
        <authorList>
            <person name="Guo F."/>
        </authorList>
    </citation>
    <scope>NUCLEOTIDE SEQUENCE</scope>
    <source>
        <strain evidence="17">JCM 30134</strain>
    </source>
</reference>
<comment type="similarity">
    <text evidence="11 12">Belongs to the TonB-dependent receptor family.</text>
</comment>
<dbReference type="PROSITE" id="PS52016">
    <property type="entry name" value="TONB_DEPENDENT_REC_3"/>
    <property type="match status" value="1"/>
</dbReference>
<dbReference type="InterPro" id="IPR036942">
    <property type="entry name" value="Beta-barrel_TonB_sf"/>
</dbReference>
<keyword evidence="18" id="KW-1185">Reference proteome</keyword>
<evidence type="ECO:0000313" key="18">
    <source>
        <dbReference type="Proteomes" id="UP000787472"/>
    </source>
</evidence>
<keyword evidence="14" id="KW-0732">Signal</keyword>
<proteinExistence type="inferred from homology"/>
<dbReference type="InterPro" id="IPR039426">
    <property type="entry name" value="TonB-dep_rcpt-like"/>
</dbReference>
<dbReference type="Pfam" id="PF00593">
    <property type="entry name" value="TonB_dep_Rec_b-barrel"/>
    <property type="match status" value="1"/>
</dbReference>
<evidence type="ECO:0000259" key="15">
    <source>
        <dbReference type="Pfam" id="PF00593"/>
    </source>
</evidence>
<comment type="caution">
    <text evidence="17">The sequence shown here is derived from an EMBL/GenBank/DDBJ whole genome shotgun (WGS) entry which is preliminary data.</text>
</comment>
<evidence type="ECO:0000256" key="12">
    <source>
        <dbReference type="RuleBase" id="RU003357"/>
    </source>
</evidence>
<evidence type="ECO:0000256" key="13">
    <source>
        <dbReference type="SAM" id="MobiDB-lite"/>
    </source>
</evidence>
<keyword evidence="5 11" id="KW-0812">Transmembrane</keyword>
<name>A0A9E5MQH1_9GAMM</name>
<evidence type="ECO:0000256" key="6">
    <source>
        <dbReference type="ARBA" id="ARBA00023004"/>
    </source>
</evidence>
<keyword evidence="7" id="KW-0406">Ion transport</keyword>
<dbReference type="PANTHER" id="PTHR32552:SF81">
    <property type="entry name" value="TONB-DEPENDENT OUTER MEMBRANE RECEPTOR"/>
    <property type="match status" value="1"/>
</dbReference>
<keyword evidence="9 11" id="KW-0472">Membrane</keyword>
<evidence type="ECO:0000256" key="7">
    <source>
        <dbReference type="ARBA" id="ARBA00023065"/>
    </source>
</evidence>
<evidence type="ECO:0000256" key="4">
    <source>
        <dbReference type="ARBA" id="ARBA00022496"/>
    </source>
</evidence>
<protein>
    <submittedName>
        <fullName evidence="17">TonB-dependent receptor</fullName>
    </submittedName>
</protein>
<dbReference type="Pfam" id="PF07715">
    <property type="entry name" value="Plug"/>
    <property type="match status" value="1"/>
</dbReference>
<accession>A0A9E5MQH1</accession>
<evidence type="ECO:0000256" key="11">
    <source>
        <dbReference type="PROSITE-ProRule" id="PRU01360"/>
    </source>
</evidence>
<feature type="domain" description="TonB-dependent receptor plug" evidence="16">
    <location>
        <begin position="56"/>
        <end position="165"/>
    </location>
</feature>
<evidence type="ECO:0000313" key="17">
    <source>
        <dbReference type="EMBL" id="NHO68546.1"/>
    </source>
</evidence>